<dbReference type="Proteomes" id="UP001295469">
    <property type="component" value="Chromosome C06"/>
</dbReference>
<accession>A0A816PZN1</accession>
<protein>
    <submittedName>
        <fullName evidence="1">(rape) hypothetical protein</fullName>
    </submittedName>
</protein>
<name>A0A816PZN1_BRANA</name>
<gene>
    <name evidence="1" type="ORF">DARMORV10_C06P03590.1</name>
</gene>
<organism evidence="1">
    <name type="scientific">Brassica napus</name>
    <name type="common">Rape</name>
    <dbReference type="NCBI Taxonomy" id="3708"/>
    <lineage>
        <taxon>Eukaryota</taxon>
        <taxon>Viridiplantae</taxon>
        <taxon>Streptophyta</taxon>
        <taxon>Embryophyta</taxon>
        <taxon>Tracheophyta</taxon>
        <taxon>Spermatophyta</taxon>
        <taxon>Magnoliopsida</taxon>
        <taxon>eudicotyledons</taxon>
        <taxon>Gunneridae</taxon>
        <taxon>Pentapetalae</taxon>
        <taxon>rosids</taxon>
        <taxon>malvids</taxon>
        <taxon>Brassicales</taxon>
        <taxon>Brassicaceae</taxon>
        <taxon>Brassiceae</taxon>
        <taxon>Brassica</taxon>
    </lineage>
</organism>
<dbReference type="EMBL" id="HG994370">
    <property type="protein sequence ID" value="CAF2054457.1"/>
    <property type="molecule type" value="Genomic_DNA"/>
</dbReference>
<dbReference type="AlphaFoldDB" id="A0A816PZN1"/>
<reference evidence="1" key="1">
    <citation type="submission" date="2021-01" db="EMBL/GenBank/DDBJ databases">
        <authorList>
            <consortium name="Genoscope - CEA"/>
            <person name="William W."/>
        </authorList>
    </citation>
    <scope>NUCLEOTIDE SEQUENCE</scope>
</reference>
<evidence type="ECO:0000313" key="1">
    <source>
        <dbReference type="EMBL" id="CAF2054457.1"/>
    </source>
</evidence>
<sequence>MSPLWEWKQQLFAETTSADTSAVVVPLSTLKAVVYGEVAITTQSCHFSELSICCYPGLAYKLYVCWNVWLLRIFKKLEPFWSTCHQSKDNSS</sequence>
<proteinExistence type="predicted"/>